<dbReference type="SUPFAM" id="SSF48452">
    <property type="entry name" value="TPR-like"/>
    <property type="match status" value="3"/>
</dbReference>
<feature type="repeat" description="TPR" evidence="1">
    <location>
        <begin position="85"/>
        <end position="118"/>
    </location>
</feature>
<dbReference type="Pfam" id="PF13176">
    <property type="entry name" value="TPR_7"/>
    <property type="match status" value="1"/>
</dbReference>
<reference evidence="3 4" key="2">
    <citation type="journal article" date="2016" name="Genome Announc.">
        <title>Draft Genome Sequence of Zhouia amylolytica AD3, Isolated from Tidal Flat Sediment.</title>
        <authorList>
            <person name="Jia B."/>
            <person name="Jin H.M."/>
            <person name="Lee H.J."/>
            <person name="Jeon C.O."/>
        </authorList>
    </citation>
    <scope>NUCLEOTIDE SEQUENCE [LARGE SCALE GENOMIC DNA]</scope>
    <source>
        <strain evidence="3 4">AD3</strain>
    </source>
</reference>
<keyword evidence="2" id="KW-0732">Signal</keyword>
<accession>W2UJW4</accession>
<feature type="chain" id="PRO_5004827297" description="Tetratricopeptide repeat protein" evidence="2">
    <location>
        <begin position="19"/>
        <end position="593"/>
    </location>
</feature>
<dbReference type="STRING" id="376730.SAMN04487906_0241"/>
<dbReference type="AlphaFoldDB" id="W2UJW4"/>
<dbReference type="GO" id="GO:0051301">
    <property type="term" value="P:cell division"/>
    <property type="evidence" value="ECO:0007669"/>
    <property type="project" value="TreeGrafter"/>
</dbReference>
<dbReference type="InterPro" id="IPR019734">
    <property type="entry name" value="TPR_rpt"/>
</dbReference>
<dbReference type="PANTHER" id="PTHR12558">
    <property type="entry name" value="CELL DIVISION CYCLE 16,23,27"/>
    <property type="match status" value="1"/>
</dbReference>
<keyword evidence="4" id="KW-1185">Reference proteome</keyword>
<dbReference type="PANTHER" id="PTHR12558:SF44">
    <property type="entry name" value="TETRATRICOPEPTIDE REPEAT-CONTAINING PROTEIN"/>
    <property type="match status" value="1"/>
</dbReference>
<name>W2UJW4_9FLAO</name>
<dbReference type="PATRIC" id="fig|1286632.3.peg.3076"/>
<dbReference type="PROSITE" id="PS50005">
    <property type="entry name" value="TPR"/>
    <property type="match status" value="3"/>
</dbReference>
<dbReference type="SMART" id="SM00028">
    <property type="entry name" value="TPR"/>
    <property type="match status" value="5"/>
</dbReference>
<feature type="repeat" description="TPR" evidence="1">
    <location>
        <begin position="119"/>
        <end position="152"/>
    </location>
</feature>
<gene>
    <name evidence="3" type="ORF">P278_30820</name>
</gene>
<feature type="repeat" description="TPR" evidence="1">
    <location>
        <begin position="541"/>
        <end position="574"/>
    </location>
</feature>
<evidence type="ECO:0000313" key="3">
    <source>
        <dbReference type="EMBL" id="ETN94278.1"/>
    </source>
</evidence>
<sequence>MKKIWIVLFILFVGVVNAQNDALARQYMDDGEFEKAVSVYEKLYNTNSGNFSYFRSLLECYQQLERYNDAQELLESKFKQGRFSAALWVEMGYNYQLMGDQSQAESYYKKAIESISEQVTNAYAVGNAFRRLILLDYAVETYRKAMELNPDLNFNYNLALIYGELDDVPNMFKTYLDLIAFDEKYKARVLNNLGKFISDDTDSENNQLLRKELLKRSQSNQDVLWNELLSWFFVQQKQFGSSFIQEKFIYKKNNKETLGRIVNLGRSAYEAEDYKAAKDIFLFVVDNSPFQEVTLEAELSIIKIDLSDSTEKDVEKINKKFVSLLETHGRTKQTIPLQLAYGEFIAFELGEPDKAQNFITEILELPLNNFEEAKAKMLLADILVYNEQFNRALILYSQVQRKVKNDVIAQDARFKVAKASFYKGDFAWAESQLKVLKSSTSQLIANDALQLKLLISDNSLEDSTQTALKIYAKADLLAYQKKNKEAVALLENILVNHKGESIEDEALLKQAILLEDLGDVERASLNYTKIIEFFPDDILMDDALFRLANLYYAQGETEKAKPLYERIVLEHPDSIFFVQARNTYRKIRGDVLN</sequence>
<dbReference type="Gene3D" id="1.25.40.10">
    <property type="entry name" value="Tetratricopeptide repeat domain"/>
    <property type="match status" value="4"/>
</dbReference>
<evidence type="ECO:0008006" key="5">
    <source>
        <dbReference type="Google" id="ProtNLM"/>
    </source>
</evidence>
<dbReference type="eggNOG" id="COG0457">
    <property type="taxonomic scope" value="Bacteria"/>
</dbReference>
<organism evidence="3 4">
    <name type="scientific">Zhouia amylolytica AD3</name>
    <dbReference type="NCBI Taxonomy" id="1286632"/>
    <lineage>
        <taxon>Bacteria</taxon>
        <taxon>Pseudomonadati</taxon>
        <taxon>Bacteroidota</taxon>
        <taxon>Flavobacteriia</taxon>
        <taxon>Flavobacteriales</taxon>
        <taxon>Flavobacteriaceae</taxon>
        <taxon>Zhouia</taxon>
    </lineage>
</organism>
<proteinExistence type="predicted"/>
<comment type="caution">
    <text evidence="3">The sequence shown here is derived from an EMBL/GenBank/DDBJ whole genome shotgun (WGS) entry which is preliminary data.</text>
</comment>
<reference evidence="4" key="1">
    <citation type="submission" date="2013-11" db="EMBL/GenBank/DDBJ databases">
        <title>Draft genome sequence from a member of Zhouia, isolated tidal flat.</title>
        <authorList>
            <person name="Jin H."/>
            <person name="Jeon C.O."/>
        </authorList>
    </citation>
    <scope>NUCLEOTIDE SEQUENCE [LARGE SCALE GENOMIC DNA]</scope>
    <source>
        <strain evidence="4">AD3</strain>
    </source>
</reference>
<evidence type="ECO:0000313" key="4">
    <source>
        <dbReference type="Proteomes" id="UP000018850"/>
    </source>
</evidence>
<evidence type="ECO:0000256" key="2">
    <source>
        <dbReference type="SAM" id="SignalP"/>
    </source>
</evidence>
<evidence type="ECO:0000256" key="1">
    <source>
        <dbReference type="PROSITE-ProRule" id="PRU00339"/>
    </source>
</evidence>
<dbReference type="RefSeq" id="WP_038268615.1">
    <property type="nucleotide sequence ID" value="NZ_AYXY01000026.1"/>
</dbReference>
<dbReference type="EMBL" id="AYXY01000026">
    <property type="protein sequence ID" value="ETN94278.1"/>
    <property type="molecule type" value="Genomic_DNA"/>
</dbReference>
<dbReference type="Pfam" id="PF13174">
    <property type="entry name" value="TPR_6"/>
    <property type="match status" value="2"/>
</dbReference>
<keyword evidence="1" id="KW-0802">TPR repeat</keyword>
<dbReference type="Proteomes" id="UP000018850">
    <property type="component" value="Unassembled WGS sequence"/>
</dbReference>
<feature type="signal peptide" evidence="2">
    <location>
        <begin position="1"/>
        <end position="18"/>
    </location>
</feature>
<protein>
    <recommendedName>
        <fullName evidence="5">Tetratricopeptide repeat protein</fullName>
    </recommendedName>
</protein>
<dbReference type="Pfam" id="PF13181">
    <property type="entry name" value="TPR_8"/>
    <property type="match status" value="1"/>
</dbReference>
<dbReference type="InterPro" id="IPR011990">
    <property type="entry name" value="TPR-like_helical_dom_sf"/>
</dbReference>